<protein>
    <recommendedName>
        <fullName evidence="1">Pilus formation protein N-terminal domain-containing protein</fullName>
    </recommendedName>
</protein>
<dbReference type="EMBL" id="QFQP01000041">
    <property type="protein sequence ID" value="PZR05987.1"/>
    <property type="molecule type" value="Genomic_DNA"/>
</dbReference>
<feature type="domain" description="Pilus formation protein N-terminal" evidence="1">
    <location>
        <begin position="29"/>
        <end position="92"/>
    </location>
</feature>
<accession>A0A2W5SW99</accession>
<evidence type="ECO:0000259" key="1">
    <source>
        <dbReference type="Pfam" id="PF13629"/>
    </source>
</evidence>
<gene>
    <name evidence="2" type="ORF">DI536_31500</name>
</gene>
<name>A0A2W5SW99_9BACT</name>
<dbReference type="Gene3D" id="2.60.40.1080">
    <property type="match status" value="1"/>
</dbReference>
<evidence type="ECO:0000313" key="2">
    <source>
        <dbReference type="EMBL" id="PZR05987.1"/>
    </source>
</evidence>
<evidence type="ECO:0000313" key="3">
    <source>
        <dbReference type="Proteomes" id="UP000249061"/>
    </source>
</evidence>
<dbReference type="AlphaFoldDB" id="A0A2W5SW99"/>
<organism evidence="2 3">
    <name type="scientific">Archangium gephyra</name>
    <dbReference type="NCBI Taxonomy" id="48"/>
    <lineage>
        <taxon>Bacteria</taxon>
        <taxon>Pseudomonadati</taxon>
        <taxon>Myxococcota</taxon>
        <taxon>Myxococcia</taxon>
        <taxon>Myxococcales</taxon>
        <taxon>Cystobacterineae</taxon>
        <taxon>Archangiaceae</taxon>
        <taxon>Archangium</taxon>
    </lineage>
</organism>
<dbReference type="Proteomes" id="UP000249061">
    <property type="component" value="Unassembled WGS sequence"/>
</dbReference>
<comment type="caution">
    <text evidence="2">The sequence shown here is derived from an EMBL/GenBank/DDBJ whole genome shotgun (WGS) entry which is preliminary data.</text>
</comment>
<dbReference type="Pfam" id="PF13629">
    <property type="entry name" value="T2SS-T3SS_pil_N"/>
    <property type="match status" value="1"/>
</dbReference>
<dbReference type="InterPro" id="IPR032789">
    <property type="entry name" value="T2SS-T3SS_pil_N"/>
</dbReference>
<proteinExistence type="predicted"/>
<reference evidence="2 3" key="1">
    <citation type="submission" date="2017-08" db="EMBL/GenBank/DDBJ databases">
        <title>Infants hospitalized years apart are colonized by the same room-sourced microbial strains.</title>
        <authorList>
            <person name="Brooks B."/>
            <person name="Olm M.R."/>
            <person name="Firek B.A."/>
            <person name="Baker R."/>
            <person name="Thomas B.C."/>
            <person name="Morowitz M.J."/>
            <person name="Banfield J.F."/>
        </authorList>
    </citation>
    <scope>NUCLEOTIDE SEQUENCE [LARGE SCALE GENOMIC DNA]</scope>
    <source>
        <strain evidence="2">S2_003_000_R2_14</strain>
    </source>
</reference>
<sequence>MKGDLTAYMRSMLLAVALVSSVAFAGLPKRLAMPVGQTTTLSMPAPVSKVTVDDPSKLEVQRNGRHVKLIGRGTGTTEVTVRTADGETHLTVYVAADKYGMP</sequence>